<accession>A0A158GW57</accession>
<evidence type="ECO:0000256" key="1">
    <source>
        <dbReference type="SAM" id="SignalP"/>
    </source>
</evidence>
<dbReference type="RefSeq" id="WP_200821714.1">
    <property type="nucleotide sequence ID" value="NZ_FCNW02000010.1"/>
</dbReference>
<dbReference type="Proteomes" id="UP000054977">
    <property type="component" value="Unassembled WGS sequence"/>
</dbReference>
<evidence type="ECO:0000313" key="2">
    <source>
        <dbReference type="EMBL" id="SAL36272.1"/>
    </source>
</evidence>
<comment type="caution">
    <text evidence="2">The sequence shown here is derived from an EMBL/GenBank/DDBJ whole genome shotgun (WGS) entry which is preliminary data.</text>
</comment>
<sequence>MFKVILAAGCAALLLCGGCSGVPSSSSGDSSGITMYGTIDQGVTIRK</sequence>
<dbReference type="EMBL" id="FCNW02000010">
    <property type="protein sequence ID" value="SAL36272.1"/>
    <property type="molecule type" value="Genomic_DNA"/>
</dbReference>
<feature type="chain" id="PRO_5011119741" description="Lipoprotein" evidence="1">
    <location>
        <begin position="22"/>
        <end position="47"/>
    </location>
</feature>
<protein>
    <recommendedName>
        <fullName evidence="4">Lipoprotein</fullName>
    </recommendedName>
</protein>
<name>A0A158GW57_9BURK</name>
<dbReference type="STRING" id="326474.AWB65_02616"/>
<proteinExistence type="predicted"/>
<keyword evidence="3" id="KW-1185">Reference proteome</keyword>
<reference evidence="2" key="1">
    <citation type="submission" date="2016-01" db="EMBL/GenBank/DDBJ databases">
        <authorList>
            <person name="Peeters C."/>
        </authorList>
    </citation>
    <scope>NUCLEOTIDE SEQUENCE [LARGE SCALE GENOMIC DNA]</scope>
    <source>
        <strain evidence="2">LMG 22934</strain>
    </source>
</reference>
<keyword evidence="1" id="KW-0732">Signal</keyword>
<evidence type="ECO:0008006" key="4">
    <source>
        <dbReference type="Google" id="ProtNLM"/>
    </source>
</evidence>
<gene>
    <name evidence="2" type="ORF">AWB65_02616</name>
</gene>
<dbReference type="AlphaFoldDB" id="A0A158GW57"/>
<feature type="signal peptide" evidence="1">
    <location>
        <begin position="1"/>
        <end position="21"/>
    </location>
</feature>
<evidence type="ECO:0000313" key="3">
    <source>
        <dbReference type="Proteomes" id="UP000054977"/>
    </source>
</evidence>
<organism evidence="2 3">
    <name type="scientific">Caballeronia humi</name>
    <dbReference type="NCBI Taxonomy" id="326474"/>
    <lineage>
        <taxon>Bacteria</taxon>
        <taxon>Pseudomonadati</taxon>
        <taxon>Pseudomonadota</taxon>
        <taxon>Betaproteobacteria</taxon>
        <taxon>Burkholderiales</taxon>
        <taxon>Burkholderiaceae</taxon>
        <taxon>Caballeronia</taxon>
    </lineage>
</organism>